<accession>A0AAV1H5A3</accession>
<sequence length="707" mass="80492">MTQRKEKSKILIRHGEQKIRNTKPVAEGRDKISVLKVNLADIKQRGNGDAHIRLTVQRYEGETCEGVFQGGGLACFDGGHVYKGMFSKGLMDGYGVFTWAGGLKYEGEFVRNQPMGEGTYIWPDSSTYKGEVCYGIQHGTGTYTCAKDCVSYTGQWDQGKRHGKGEEFYNQEKTSWYKGDWVRNIREGCGVRCYPSGNVYSGEWKNNLRHGKGTMKWLKLGEEYDGMWQNGVQHGQGTHTWILKRADGSQYTKSNRYTGDFVQGQRHGLGTFYYAGGAIYVGQWRNNKKHGKGKFTFKNGHVFEGDFVNDQMMTDILNGQRAPTPFCGPSPLPGSDSSILGLDMALNIDCLLDKIPERNRNTEQEQVEFVVLKLATELRSVYNFYSKLGRAHSPNNTFPLSRLQLWRLLKDCYIHHHSITLTKIDHFIKDAPMEELHSPFTPILFRGLLSCLVVVAYHIYHEHMVSKKNLLAACFSKLMTENILPNAENVKGFLFSKPCGDVMALDYLKKCWEIYQTYCKVYKPPRNEQIMTCRQLLWMFKDLNLLDNNLTVRKLLQIITSESSDPSNFTSCLDLEITFLEFLEVLLGSAEVKCKQVSGGSEKEGAETEAGRDGCKVEAGEKVTGISQESSASEGVEGQQNVETTFEENLQSAEGHRGKEKRTRKEEAEDHELQLWKQTIHQFFNHFFFPAYEHNQLVSKKMKEEKL</sequence>
<dbReference type="GO" id="GO:0031514">
    <property type="term" value="C:motile cilium"/>
    <property type="evidence" value="ECO:0007669"/>
    <property type="project" value="UniProtKB-SubCell"/>
</dbReference>
<evidence type="ECO:0000256" key="7">
    <source>
        <dbReference type="ARBA" id="ARBA00023212"/>
    </source>
</evidence>
<comment type="subcellular location">
    <subcellularLocation>
        <location evidence="1">Cell projection</location>
        <location evidence="1">Cilium</location>
        <location evidence="1">Flagellum</location>
    </subcellularLocation>
    <subcellularLocation>
        <location evidence="2">Cytoplasm</location>
        <location evidence="2">Cytoskeleton</location>
        <location evidence="2">Cilium axoneme</location>
    </subcellularLocation>
</comment>
<name>A0AAV1H5A3_XYRNO</name>
<evidence type="ECO:0000256" key="3">
    <source>
        <dbReference type="ARBA" id="ARBA00022490"/>
    </source>
</evidence>
<evidence type="ECO:0000256" key="2">
    <source>
        <dbReference type="ARBA" id="ARBA00004430"/>
    </source>
</evidence>
<evidence type="ECO:0000256" key="1">
    <source>
        <dbReference type="ARBA" id="ARBA00004230"/>
    </source>
</evidence>
<dbReference type="Proteomes" id="UP001178508">
    <property type="component" value="Chromosome 19"/>
</dbReference>
<organism evidence="10 11">
    <name type="scientific">Xyrichtys novacula</name>
    <name type="common">Pearly razorfish</name>
    <name type="synonym">Hemipteronotus novacula</name>
    <dbReference type="NCBI Taxonomy" id="13765"/>
    <lineage>
        <taxon>Eukaryota</taxon>
        <taxon>Metazoa</taxon>
        <taxon>Chordata</taxon>
        <taxon>Craniata</taxon>
        <taxon>Vertebrata</taxon>
        <taxon>Euteleostomi</taxon>
        <taxon>Actinopterygii</taxon>
        <taxon>Neopterygii</taxon>
        <taxon>Teleostei</taxon>
        <taxon>Neoteleostei</taxon>
        <taxon>Acanthomorphata</taxon>
        <taxon>Eupercaria</taxon>
        <taxon>Labriformes</taxon>
        <taxon>Labridae</taxon>
        <taxon>Xyrichtys</taxon>
    </lineage>
</organism>
<keyword evidence="11" id="KW-1185">Reference proteome</keyword>
<evidence type="ECO:0000313" key="11">
    <source>
        <dbReference type="Proteomes" id="UP001178508"/>
    </source>
</evidence>
<evidence type="ECO:0000256" key="9">
    <source>
        <dbReference type="SAM" id="MobiDB-lite"/>
    </source>
</evidence>
<protein>
    <submittedName>
        <fullName evidence="10">Radial spoke head 10 homolog B isoform X1</fullName>
    </submittedName>
</protein>
<keyword evidence="6" id="KW-0969">Cilium</keyword>
<evidence type="ECO:0000313" key="10">
    <source>
        <dbReference type="EMBL" id="CAJ1080725.1"/>
    </source>
</evidence>
<dbReference type="PANTHER" id="PTHR46613:SF1">
    <property type="entry name" value="RADIAL SPOKE HEAD 10 HOMOLOG B-RELATED"/>
    <property type="match status" value="1"/>
</dbReference>
<dbReference type="Gene3D" id="2.20.110.10">
    <property type="entry name" value="Histone H3 K4-specific methyltransferase SET7/9 N-terminal domain"/>
    <property type="match status" value="5"/>
</dbReference>
<evidence type="ECO:0000256" key="4">
    <source>
        <dbReference type="ARBA" id="ARBA00022737"/>
    </source>
</evidence>
<gene>
    <name evidence="10" type="ORF">XNOV1_A028332</name>
</gene>
<keyword evidence="7" id="KW-0206">Cytoskeleton</keyword>
<dbReference type="AlphaFoldDB" id="A0AAV1H5A3"/>
<proteinExistence type="predicted"/>
<dbReference type="EMBL" id="OY660882">
    <property type="protein sequence ID" value="CAJ1080725.1"/>
    <property type="molecule type" value="Genomic_DNA"/>
</dbReference>
<reference evidence="10" key="1">
    <citation type="submission" date="2023-08" db="EMBL/GenBank/DDBJ databases">
        <authorList>
            <person name="Alioto T."/>
            <person name="Alioto T."/>
            <person name="Gomez Garrido J."/>
        </authorList>
    </citation>
    <scope>NUCLEOTIDE SEQUENCE</scope>
</reference>
<evidence type="ECO:0000256" key="8">
    <source>
        <dbReference type="ARBA" id="ARBA00023273"/>
    </source>
</evidence>
<keyword evidence="4" id="KW-0677">Repeat</keyword>
<feature type="region of interest" description="Disordered" evidence="9">
    <location>
        <begin position="647"/>
        <end position="666"/>
    </location>
</feature>
<dbReference type="Pfam" id="PF02493">
    <property type="entry name" value="MORN"/>
    <property type="match status" value="9"/>
</dbReference>
<keyword evidence="8" id="KW-0966">Cell projection</keyword>
<dbReference type="InterPro" id="IPR003409">
    <property type="entry name" value="MORN"/>
</dbReference>
<dbReference type="SUPFAM" id="SSF82185">
    <property type="entry name" value="Histone H3 K4-specific methyltransferase SET7/9 N-terminal domain"/>
    <property type="match status" value="2"/>
</dbReference>
<dbReference type="PANTHER" id="PTHR46613">
    <property type="entry name" value="RADIAL SPOKE HEAD 10 HOMOLOG B-RELATED"/>
    <property type="match status" value="1"/>
</dbReference>
<dbReference type="SMART" id="SM00698">
    <property type="entry name" value="MORN"/>
    <property type="match status" value="9"/>
</dbReference>
<evidence type="ECO:0000256" key="6">
    <source>
        <dbReference type="ARBA" id="ARBA00023069"/>
    </source>
</evidence>
<keyword evidence="5" id="KW-0282">Flagellum</keyword>
<keyword evidence="3" id="KW-0963">Cytoplasm</keyword>
<dbReference type="GO" id="GO:0005930">
    <property type="term" value="C:axoneme"/>
    <property type="evidence" value="ECO:0007669"/>
    <property type="project" value="UniProtKB-SubCell"/>
</dbReference>
<evidence type="ECO:0000256" key="5">
    <source>
        <dbReference type="ARBA" id="ARBA00022846"/>
    </source>
</evidence>